<reference evidence="7 8" key="1">
    <citation type="submission" date="2020-08" db="EMBL/GenBank/DDBJ databases">
        <title>Sequencing the genomes of 1000 actinobacteria strains.</title>
        <authorList>
            <person name="Klenk H.-P."/>
        </authorList>
    </citation>
    <scope>NUCLEOTIDE SEQUENCE [LARGE SCALE GENOMIC DNA]</scope>
    <source>
        <strain evidence="7 8">DSM 44320</strain>
    </source>
</reference>
<dbReference type="PANTHER" id="PTHR37422">
    <property type="entry name" value="TEICHURONIC ACID BIOSYNTHESIS PROTEIN TUAE"/>
    <property type="match status" value="1"/>
</dbReference>
<dbReference type="GO" id="GO:0016020">
    <property type="term" value="C:membrane"/>
    <property type="evidence" value="ECO:0007669"/>
    <property type="project" value="UniProtKB-SubCell"/>
</dbReference>
<organism evidence="7 8">
    <name type="scientific">Nonomuraea dietziae</name>
    <dbReference type="NCBI Taxonomy" id="65515"/>
    <lineage>
        <taxon>Bacteria</taxon>
        <taxon>Bacillati</taxon>
        <taxon>Actinomycetota</taxon>
        <taxon>Actinomycetes</taxon>
        <taxon>Streptosporangiales</taxon>
        <taxon>Streptosporangiaceae</taxon>
        <taxon>Nonomuraea</taxon>
    </lineage>
</organism>
<evidence type="ECO:0000313" key="7">
    <source>
        <dbReference type="EMBL" id="MBB3730108.1"/>
    </source>
</evidence>
<dbReference type="GeneID" id="95392270"/>
<feature type="transmembrane region" description="Helical" evidence="5">
    <location>
        <begin position="194"/>
        <end position="226"/>
    </location>
</feature>
<name>A0A7W5VDJ7_9ACTN</name>
<evidence type="ECO:0000256" key="2">
    <source>
        <dbReference type="ARBA" id="ARBA00022692"/>
    </source>
</evidence>
<proteinExistence type="predicted"/>
<evidence type="ECO:0000256" key="3">
    <source>
        <dbReference type="ARBA" id="ARBA00022989"/>
    </source>
</evidence>
<feature type="transmembrane region" description="Helical" evidence="5">
    <location>
        <begin position="162"/>
        <end position="182"/>
    </location>
</feature>
<comment type="caution">
    <text evidence="7">The sequence shown here is derived from an EMBL/GenBank/DDBJ whole genome shotgun (WGS) entry which is preliminary data.</text>
</comment>
<keyword evidence="2 5" id="KW-0812">Transmembrane</keyword>
<keyword evidence="7" id="KW-0436">Ligase</keyword>
<feature type="transmembrane region" description="Helical" evidence="5">
    <location>
        <begin position="95"/>
        <end position="113"/>
    </location>
</feature>
<comment type="subcellular location">
    <subcellularLocation>
        <location evidence="1">Membrane</location>
        <topology evidence="1">Multi-pass membrane protein</topology>
    </subcellularLocation>
</comment>
<dbReference type="GO" id="GO:0016874">
    <property type="term" value="F:ligase activity"/>
    <property type="evidence" value="ECO:0007669"/>
    <property type="project" value="UniProtKB-KW"/>
</dbReference>
<sequence length="415" mass="43312">MRDLLPASLARGPSLLAAATVLLTCLPSRTDDPGSAVHVTMADGASVALVAVAATCLVAGRPRLPLRALVLTPLVLAVTAATLTSPDALTSLPGYLRFLQVFVLIPLAVMITLRRREDVWLVGGALVAAAAVQGVVGCYQAFTGTGASYGGERVRAVGTFGALDVMGMATVVSYGLILLFALGLELHGRQRIAALAGAGLLTVPLVLSLSRGTWLALLCAVAVMLVRYGARTAARVALVTAAAAFLLVFGFGVGSDTIGQRLASITSSFSQPDQSVSDRYSLWETAGAMWTHHPLTGVGPRRFAELRDTYAPTGLSSGSDTDDPVNGFTRQPLLSPHNMYLLVLSEQGVLGLAAFAFFFGALLVWTFRRSGVAVAGLLTWQVVDFAYSDIGGAPTLVMAVTLGLALTWATNGWPR</sequence>
<feature type="transmembrane region" description="Helical" evidence="5">
    <location>
        <begin position="120"/>
        <end position="142"/>
    </location>
</feature>
<dbReference type="EMBL" id="JACIBV010000001">
    <property type="protein sequence ID" value="MBB3730108.1"/>
    <property type="molecule type" value="Genomic_DNA"/>
</dbReference>
<feature type="transmembrane region" description="Helical" evidence="5">
    <location>
        <begin position="66"/>
        <end position="83"/>
    </location>
</feature>
<dbReference type="RefSeq" id="WP_183654318.1">
    <property type="nucleotide sequence ID" value="NZ_JACIBV010000001.1"/>
</dbReference>
<evidence type="ECO:0000256" key="1">
    <source>
        <dbReference type="ARBA" id="ARBA00004141"/>
    </source>
</evidence>
<keyword evidence="4 5" id="KW-0472">Membrane</keyword>
<gene>
    <name evidence="7" type="ORF">FHR33_005968</name>
</gene>
<accession>A0A7W5VDJ7</accession>
<dbReference type="Pfam" id="PF04932">
    <property type="entry name" value="Wzy_C"/>
    <property type="match status" value="1"/>
</dbReference>
<feature type="transmembrane region" description="Helical" evidence="5">
    <location>
        <begin position="40"/>
        <end position="59"/>
    </location>
</feature>
<dbReference type="InterPro" id="IPR007016">
    <property type="entry name" value="O-antigen_ligase-rel_domated"/>
</dbReference>
<keyword evidence="3 5" id="KW-1133">Transmembrane helix</keyword>
<evidence type="ECO:0000256" key="4">
    <source>
        <dbReference type="ARBA" id="ARBA00023136"/>
    </source>
</evidence>
<dbReference type="AlphaFoldDB" id="A0A7W5VDJ7"/>
<feature type="transmembrane region" description="Helical" evidence="5">
    <location>
        <begin position="340"/>
        <end position="365"/>
    </location>
</feature>
<dbReference type="PANTHER" id="PTHR37422:SF13">
    <property type="entry name" value="LIPOPOLYSACCHARIDE BIOSYNTHESIS PROTEIN PA4999-RELATED"/>
    <property type="match status" value="1"/>
</dbReference>
<feature type="domain" description="O-antigen ligase-related" evidence="6">
    <location>
        <begin position="199"/>
        <end position="356"/>
    </location>
</feature>
<evidence type="ECO:0000256" key="5">
    <source>
        <dbReference type="SAM" id="Phobius"/>
    </source>
</evidence>
<protein>
    <submittedName>
        <fullName evidence="7">O-antigen ligase</fullName>
    </submittedName>
</protein>
<evidence type="ECO:0000259" key="6">
    <source>
        <dbReference type="Pfam" id="PF04932"/>
    </source>
</evidence>
<evidence type="ECO:0000313" key="8">
    <source>
        <dbReference type="Proteomes" id="UP000579945"/>
    </source>
</evidence>
<feature type="transmembrane region" description="Helical" evidence="5">
    <location>
        <begin position="385"/>
        <end position="409"/>
    </location>
</feature>
<dbReference type="Proteomes" id="UP000579945">
    <property type="component" value="Unassembled WGS sequence"/>
</dbReference>
<feature type="transmembrane region" description="Helical" evidence="5">
    <location>
        <begin position="232"/>
        <end position="253"/>
    </location>
</feature>
<dbReference type="InterPro" id="IPR051533">
    <property type="entry name" value="WaaL-like"/>
</dbReference>
<keyword evidence="8" id="KW-1185">Reference proteome</keyword>